<comment type="caution">
    <text evidence="2">The sequence shown here is derived from an EMBL/GenBank/DDBJ whole genome shotgun (WGS) entry which is preliminary data.</text>
</comment>
<sequence length="541" mass="59671">MADGRLELLRDFGSRFDLIMGPDRESLMKAKLAEIRSRNAKKEIEDTDEQISSNTAPDFASGNAQSSEKSSNIAADATEEEVDVSDASDEEISAFFRLVSRPWFTRCWILQEVCLAREAVLLCGTKSIDWDVFYAGFAITIFMSEKGLRGRPEQLIRNALILIGTLRPKLNDADTPYQGVGLLWLLRKVLPLSATDPRDKIYAILGLLGVQESEDLGLIPDYTLSVSECYQKATLAIMSQSKSLDILTTDRIPNSTLNLPSWVIDWSILPHPSPMSLDPNSEDTSGEVPGKRPVCASLSTHWTPVPNVDTKTLMVSGYDFDQLIEVEDILTVPPVDHTDIAGMSTSVSNFTGVIKTIFVGLGSYFDTLVKWEKLAMSNKYSPYPSGEDKETVFAITMCTGSIESPEIALQRFQKWRKTLRGPQKISFLKSLGINGGIYKSMVAAVGIASGISVVDDRVYATATETTLYRRLARTKKGYLAIVPSQSVVGDQVALYKGGKMPFIVRPAQEDGKRELVGPCYVHGIMYGEGWNETLCQDIGII</sequence>
<dbReference type="Proteomes" id="UP000266272">
    <property type="component" value="Unassembled WGS sequence"/>
</dbReference>
<dbReference type="OrthoDB" id="5416609at2759"/>
<accession>A0A395NII1</accession>
<proteinExistence type="predicted"/>
<evidence type="ECO:0000256" key="1">
    <source>
        <dbReference type="SAM" id="MobiDB-lite"/>
    </source>
</evidence>
<evidence type="ECO:0000313" key="2">
    <source>
        <dbReference type="EMBL" id="RFU75896.1"/>
    </source>
</evidence>
<keyword evidence="3" id="KW-1185">Reference proteome</keyword>
<dbReference type="Pfam" id="PF26639">
    <property type="entry name" value="Het-6_barrel"/>
    <property type="match status" value="1"/>
</dbReference>
<reference evidence="2 3" key="1">
    <citation type="journal article" date="2018" name="PLoS Pathog.">
        <title>Evolution of structural diversity of trichothecenes, a family of toxins produced by plant pathogenic and entomopathogenic fungi.</title>
        <authorList>
            <person name="Proctor R.H."/>
            <person name="McCormick S.P."/>
            <person name="Kim H.S."/>
            <person name="Cardoza R.E."/>
            <person name="Stanley A.M."/>
            <person name="Lindo L."/>
            <person name="Kelly A."/>
            <person name="Brown D.W."/>
            <person name="Lee T."/>
            <person name="Vaughan M.M."/>
            <person name="Alexander N.J."/>
            <person name="Busman M."/>
            <person name="Gutierrez S."/>
        </authorList>
    </citation>
    <scope>NUCLEOTIDE SEQUENCE [LARGE SCALE GENOMIC DNA]</scope>
    <source>
        <strain evidence="2 3">IBT 40837</strain>
    </source>
</reference>
<evidence type="ECO:0000313" key="3">
    <source>
        <dbReference type="Proteomes" id="UP000266272"/>
    </source>
</evidence>
<organism evidence="2 3">
    <name type="scientific">Trichoderma arundinaceum</name>
    <dbReference type="NCBI Taxonomy" id="490622"/>
    <lineage>
        <taxon>Eukaryota</taxon>
        <taxon>Fungi</taxon>
        <taxon>Dikarya</taxon>
        <taxon>Ascomycota</taxon>
        <taxon>Pezizomycotina</taxon>
        <taxon>Sordariomycetes</taxon>
        <taxon>Hypocreomycetidae</taxon>
        <taxon>Hypocreales</taxon>
        <taxon>Hypocreaceae</taxon>
        <taxon>Trichoderma</taxon>
    </lineage>
</organism>
<feature type="region of interest" description="Disordered" evidence="1">
    <location>
        <begin position="39"/>
        <end position="85"/>
    </location>
</feature>
<dbReference type="PANTHER" id="PTHR24148:SF64">
    <property type="entry name" value="HETEROKARYON INCOMPATIBILITY DOMAIN-CONTAINING PROTEIN"/>
    <property type="match status" value="1"/>
</dbReference>
<gene>
    <name evidence="2" type="ORF">TARUN_6358</name>
</gene>
<dbReference type="PANTHER" id="PTHR24148">
    <property type="entry name" value="ANKYRIN REPEAT DOMAIN-CONTAINING PROTEIN 39 HOMOLOG-RELATED"/>
    <property type="match status" value="1"/>
</dbReference>
<name>A0A395NII1_TRIAR</name>
<dbReference type="AlphaFoldDB" id="A0A395NII1"/>
<protein>
    <submittedName>
        <fullName evidence="2">Heterokaryon incompatibility 6, or allele</fullName>
    </submittedName>
</protein>
<dbReference type="InterPro" id="IPR052895">
    <property type="entry name" value="HetReg/Transcr_Mod"/>
</dbReference>
<dbReference type="STRING" id="490622.A0A395NII1"/>
<feature type="compositionally biased region" description="Polar residues" evidence="1">
    <location>
        <begin position="50"/>
        <end position="73"/>
    </location>
</feature>
<dbReference type="EMBL" id="PXOA01000403">
    <property type="protein sequence ID" value="RFU75896.1"/>
    <property type="molecule type" value="Genomic_DNA"/>
</dbReference>